<accession>J0KMJ3</accession>
<dbReference type="SUPFAM" id="SSF54909">
    <property type="entry name" value="Dimeric alpha+beta barrel"/>
    <property type="match status" value="1"/>
</dbReference>
<dbReference type="PANTHER" id="PTHR35174:SF3">
    <property type="entry name" value="BLL7171 PROTEIN"/>
    <property type="match status" value="1"/>
</dbReference>
<dbReference type="HOGENOM" id="CLU_130902_2_1_5"/>
<dbReference type="OrthoDB" id="9807535at2"/>
<protein>
    <recommendedName>
        <fullName evidence="2">YCII-related domain-containing protein</fullName>
    </recommendedName>
</protein>
<organism evidence="3 4">
    <name type="scientific">Rhizobium leguminosarum bv. trifolii WSM2297</name>
    <dbReference type="NCBI Taxonomy" id="754762"/>
    <lineage>
        <taxon>Bacteria</taxon>
        <taxon>Pseudomonadati</taxon>
        <taxon>Pseudomonadota</taxon>
        <taxon>Alphaproteobacteria</taxon>
        <taxon>Hyphomicrobiales</taxon>
        <taxon>Rhizobiaceae</taxon>
        <taxon>Rhizobium/Agrobacterium group</taxon>
        <taxon>Rhizobium</taxon>
    </lineage>
</organism>
<feature type="domain" description="YCII-related" evidence="2">
    <location>
        <begin position="1"/>
        <end position="115"/>
    </location>
</feature>
<gene>
    <name evidence="3" type="ORF">Rleg4DRAFT_0156</name>
</gene>
<reference evidence="3 4" key="1">
    <citation type="submission" date="2012-02" db="EMBL/GenBank/DDBJ databases">
        <title>Improved High-Quality Draft Sequence of Rhizobium leguminosarum bv. trifolii WSM2297.</title>
        <authorList>
            <consortium name="US DOE Joint Genome Institute"/>
            <person name="Lucas S."/>
            <person name="Han J."/>
            <person name="Lapidus A."/>
            <person name="Cheng J.-F."/>
            <person name="Goodwin L."/>
            <person name="Pitluck S."/>
            <person name="Peters L."/>
            <person name="Ovchinnikova G."/>
            <person name="Zhang X."/>
            <person name="Detter J.C."/>
            <person name="Han C."/>
            <person name="Tapia R."/>
            <person name="Land M."/>
            <person name="Hauser L."/>
            <person name="Kyrpides N."/>
            <person name="Ivanova N."/>
            <person name="Pagani I."/>
            <person name="Brau L."/>
            <person name="Yates R."/>
            <person name="O'Hara G."/>
            <person name="Rui T."/>
            <person name="Howieson J."/>
            <person name="Reeve W."/>
            <person name="Woyke T."/>
        </authorList>
    </citation>
    <scope>NUCLEOTIDE SEQUENCE [LARGE SCALE GENOMIC DNA]</scope>
    <source>
        <strain evidence="3 4">WSM2297</strain>
    </source>
</reference>
<evidence type="ECO:0000256" key="1">
    <source>
        <dbReference type="ARBA" id="ARBA00007689"/>
    </source>
</evidence>
<dbReference type="PANTHER" id="PTHR35174">
    <property type="entry name" value="BLL7171 PROTEIN-RELATED"/>
    <property type="match status" value="1"/>
</dbReference>
<dbReference type="Gene3D" id="3.30.70.1060">
    <property type="entry name" value="Dimeric alpha+beta barrel"/>
    <property type="match status" value="1"/>
</dbReference>
<dbReference type="Proteomes" id="UP000005732">
    <property type="component" value="Unassembled WGS sequence"/>
</dbReference>
<evidence type="ECO:0000313" key="3">
    <source>
        <dbReference type="EMBL" id="EJC78589.1"/>
    </source>
</evidence>
<dbReference type="InterPro" id="IPR005545">
    <property type="entry name" value="YCII"/>
</dbReference>
<dbReference type="EMBL" id="JH719395">
    <property type="protein sequence ID" value="EJC78589.1"/>
    <property type="molecule type" value="Genomic_DNA"/>
</dbReference>
<dbReference type="RefSeq" id="WP_003578214.1">
    <property type="nucleotide sequence ID" value="NZ_JH719395.1"/>
</dbReference>
<evidence type="ECO:0000259" key="2">
    <source>
        <dbReference type="Pfam" id="PF03795"/>
    </source>
</evidence>
<name>J0KMJ3_RHILT</name>
<comment type="similarity">
    <text evidence="1">Belongs to the YciI family.</text>
</comment>
<sequence length="119" mass="12643">MKYLCQVWFDGAVLGARTKEEKAELGTNSLNYDKALAESGHLIVAHALQPPTSAVTVRVRSGETSVTDGPFAETKEALGGFILIEAKDLNEAIRIAAGIPLAKLGAIEVRPIHSFGNQA</sequence>
<evidence type="ECO:0000313" key="4">
    <source>
        <dbReference type="Proteomes" id="UP000005732"/>
    </source>
</evidence>
<proteinExistence type="inferred from homology"/>
<dbReference type="InterPro" id="IPR011008">
    <property type="entry name" value="Dimeric_a/b-barrel"/>
</dbReference>
<dbReference type="Pfam" id="PF03795">
    <property type="entry name" value="YCII"/>
    <property type="match status" value="1"/>
</dbReference>
<dbReference type="AlphaFoldDB" id="J0KMJ3"/>